<evidence type="ECO:0000313" key="4">
    <source>
        <dbReference type="Proteomes" id="UP000467322"/>
    </source>
</evidence>
<dbReference type="InterPro" id="IPR036388">
    <property type="entry name" value="WH-like_DNA-bd_sf"/>
</dbReference>
<keyword evidence="4" id="KW-1185">Reference proteome</keyword>
<protein>
    <submittedName>
        <fullName evidence="3">MarR family EPS-associated transcriptional regulator</fullName>
    </submittedName>
</protein>
<proteinExistence type="predicted"/>
<feature type="coiled-coil region" evidence="1">
    <location>
        <begin position="88"/>
        <end position="115"/>
    </location>
</feature>
<reference evidence="3 4" key="1">
    <citation type="submission" date="2019-12" db="EMBL/GenBank/DDBJ databases">
        <title>Maritimibacter sp. nov. sp. isolated from sea sand.</title>
        <authorList>
            <person name="Kim J."/>
            <person name="Jeong S.E."/>
            <person name="Jung H.S."/>
            <person name="Jeon C.O."/>
        </authorList>
    </citation>
    <scope>NUCLEOTIDE SEQUENCE [LARGE SCALE GENOMIC DNA]</scope>
    <source>
        <strain evidence="3 4">DP07</strain>
    </source>
</reference>
<dbReference type="AlphaFoldDB" id="A0A845M5V7"/>
<keyword evidence="1" id="KW-0175">Coiled coil</keyword>
<evidence type="ECO:0000259" key="2">
    <source>
        <dbReference type="SMART" id="SM00347"/>
    </source>
</evidence>
<evidence type="ECO:0000313" key="3">
    <source>
        <dbReference type="EMBL" id="MZR13838.1"/>
    </source>
</evidence>
<name>A0A845M5V7_9RHOB</name>
<dbReference type="SUPFAM" id="SSF46785">
    <property type="entry name" value="Winged helix' DNA-binding domain"/>
    <property type="match status" value="1"/>
</dbReference>
<dbReference type="Gene3D" id="1.10.10.10">
    <property type="entry name" value="Winged helix-like DNA-binding domain superfamily/Winged helix DNA-binding domain"/>
    <property type="match status" value="1"/>
</dbReference>
<gene>
    <name evidence="3" type="ORF">GQE99_12520</name>
</gene>
<dbReference type="Proteomes" id="UP000467322">
    <property type="component" value="Unassembled WGS sequence"/>
</dbReference>
<dbReference type="InterPro" id="IPR000835">
    <property type="entry name" value="HTH_MarR-typ"/>
</dbReference>
<dbReference type="SMART" id="SM00347">
    <property type="entry name" value="HTH_MARR"/>
    <property type="match status" value="1"/>
</dbReference>
<dbReference type="CDD" id="cd00090">
    <property type="entry name" value="HTH_ARSR"/>
    <property type="match status" value="1"/>
</dbReference>
<sequence>MAKRDTLREEARFRILRLLADNPELSQREIAAAVGISSGATHYLLHALVEKGHVKLSNFQASPDKRRYAYILTPRGLAAKAELTRKFLARKKAEFEALKAEIETLETDVAASEAGEGDPG</sequence>
<dbReference type="RefSeq" id="WP_161351973.1">
    <property type="nucleotide sequence ID" value="NZ_WTUX01000017.1"/>
</dbReference>
<dbReference type="InterPro" id="IPR026433">
    <property type="entry name" value="MarR_EPS"/>
</dbReference>
<dbReference type="GO" id="GO:0003700">
    <property type="term" value="F:DNA-binding transcription factor activity"/>
    <property type="evidence" value="ECO:0007669"/>
    <property type="project" value="InterPro"/>
</dbReference>
<organism evidence="3 4">
    <name type="scientific">Maritimibacter harenae</name>
    <dbReference type="NCBI Taxonomy" id="2606218"/>
    <lineage>
        <taxon>Bacteria</taxon>
        <taxon>Pseudomonadati</taxon>
        <taxon>Pseudomonadota</taxon>
        <taxon>Alphaproteobacteria</taxon>
        <taxon>Rhodobacterales</taxon>
        <taxon>Roseobacteraceae</taxon>
        <taxon>Maritimibacter</taxon>
    </lineage>
</organism>
<dbReference type="NCBIfam" id="TIGR04176">
    <property type="entry name" value="MarR_EPS"/>
    <property type="match status" value="1"/>
</dbReference>
<dbReference type="Pfam" id="PF13412">
    <property type="entry name" value="HTH_24"/>
    <property type="match status" value="1"/>
</dbReference>
<accession>A0A845M5V7</accession>
<dbReference type="InterPro" id="IPR011991">
    <property type="entry name" value="ArsR-like_HTH"/>
</dbReference>
<dbReference type="InterPro" id="IPR036390">
    <property type="entry name" value="WH_DNA-bd_sf"/>
</dbReference>
<evidence type="ECO:0000256" key="1">
    <source>
        <dbReference type="SAM" id="Coils"/>
    </source>
</evidence>
<comment type="caution">
    <text evidence="3">The sequence shown here is derived from an EMBL/GenBank/DDBJ whole genome shotgun (WGS) entry which is preliminary data.</text>
</comment>
<feature type="domain" description="HTH marR-type" evidence="2">
    <location>
        <begin position="4"/>
        <end position="103"/>
    </location>
</feature>
<dbReference type="EMBL" id="WTUX01000017">
    <property type="protein sequence ID" value="MZR13838.1"/>
    <property type="molecule type" value="Genomic_DNA"/>
</dbReference>